<dbReference type="EMBL" id="NDYC01000019">
    <property type="protein sequence ID" value="OXZ27548.1"/>
    <property type="molecule type" value="Genomic_DNA"/>
</dbReference>
<name>A0A233V585_FINMA</name>
<dbReference type="SMART" id="SM00481">
    <property type="entry name" value="POLIIIAc"/>
    <property type="match status" value="1"/>
</dbReference>
<dbReference type="PANTHER" id="PTHR42924">
    <property type="entry name" value="EXONUCLEASE"/>
    <property type="match status" value="1"/>
</dbReference>
<dbReference type="Proteomes" id="UP000215413">
    <property type="component" value="Unassembled WGS sequence"/>
</dbReference>
<organism evidence="1 2">
    <name type="scientific">Finegoldia magna</name>
    <name type="common">Peptostreptococcus magnus</name>
    <dbReference type="NCBI Taxonomy" id="1260"/>
    <lineage>
        <taxon>Bacteria</taxon>
        <taxon>Bacillati</taxon>
        <taxon>Bacillota</taxon>
        <taxon>Tissierellia</taxon>
        <taxon>Tissierellales</taxon>
        <taxon>Peptoniphilaceae</taxon>
        <taxon>Finegoldia</taxon>
    </lineage>
</organism>
<dbReference type="InterPro" id="IPR003141">
    <property type="entry name" value="Pol/His_phosphatase_N"/>
</dbReference>
<dbReference type="Gene3D" id="1.10.150.650">
    <property type="match status" value="1"/>
</dbReference>
<reference evidence="2" key="1">
    <citation type="submission" date="2017-04" db="EMBL/GenBank/DDBJ databases">
        <title>Finegoldia magna isolated from orthopedic joint implant-associated infections.</title>
        <authorList>
            <person name="Bjorklund S."/>
            <person name="Bruggemann H."/>
            <person name="Jensen A."/>
            <person name="Hellmark B."/>
            <person name="Soderquist B."/>
        </authorList>
    </citation>
    <scope>NUCLEOTIDE SEQUENCE [LARGE SCALE GENOMIC DNA]</scope>
    <source>
        <strain evidence="2">CCUG 54800</strain>
    </source>
</reference>
<dbReference type="AlphaFoldDB" id="A0A233V585"/>
<sequence length="273" mass="31006">MIDMHVHSTESDGRLSIEEIQKTANKNHIDEIAITDHDILMSADPELCNTNIIKAVEFGITYKNKEVHILGYYVDSSNENLRKISELAINDRANRIDIFEKNFAKFGIKIDKEKVLNYSKDKVFSRSNLAQYLVDINICKNKNEAFNEYLSPKGKCYVAKSFTSLQNIIDSIKSANGVCVLAHPITLNDDNIVDEIIEMGIDGIEVINSKHSFTDIKKYLNIAIKNKLIYTAGSDCHGKQFDGNYLMGNFALNYTTLKSIKKLHELRSNYVIK</sequence>
<dbReference type="GO" id="GO:0035312">
    <property type="term" value="F:5'-3' DNA exonuclease activity"/>
    <property type="evidence" value="ECO:0007669"/>
    <property type="project" value="TreeGrafter"/>
</dbReference>
<accession>A0A233V585</accession>
<dbReference type="Gene3D" id="3.20.20.140">
    <property type="entry name" value="Metal-dependent hydrolases"/>
    <property type="match status" value="1"/>
</dbReference>
<evidence type="ECO:0000313" key="2">
    <source>
        <dbReference type="Proteomes" id="UP000215413"/>
    </source>
</evidence>
<dbReference type="RefSeq" id="WP_094205669.1">
    <property type="nucleotide sequence ID" value="NZ_CACRTP010000014.1"/>
</dbReference>
<dbReference type="CDD" id="cd07438">
    <property type="entry name" value="PHP_HisPPase_AMP"/>
    <property type="match status" value="1"/>
</dbReference>
<proteinExistence type="predicted"/>
<gene>
    <name evidence="1" type="ORF">B9N49_04265</name>
</gene>
<dbReference type="InterPro" id="IPR004013">
    <property type="entry name" value="PHP_dom"/>
</dbReference>
<comment type="caution">
    <text evidence="1">The sequence shown here is derived from an EMBL/GenBank/DDBJ whole genome shotgun (WGS) entry which is preliminary data.</text>
</comment>
<dbReference type="Pfam" id="PF02811">
    <property type="entry name" value="PHP"/>
    <property type="match status" value="1"/>
</dbReference>
<dbReference type="SUPFAM" id="SSF89550">
    <property type="entry name" value="PHP domain-like"/>
    <property type="match status" value="1"/>
</dbReference>
<dbReference type="InterPro" id="IPR052018">
    <property type="entry name" value="PHP_domain"/>
</dbReference>
<protein>
    <submittedName>
        <fullName evidence="1">Metal-dependent phosphoesterase</fullName>
    </submittedName>
</protein>
<dbReference type="InterPro" id="IPR016195">
    <property type="entry name" value="Pol/histidinol_Pase-like"/>
</dbReference>
<evidence type="ECO:0000313" key="1">
    <source>
        <dbReference type="EMBL" id="OXZ27548.1"/>
    </source>
</evidence>
<dbReference type="GO" id="GO:0004534">
    <property type="term" value="F:5'-3' RNA exonuclease activity"/>
    <property type="evidence" value="ECO:0007669"/>
    <property type="project" value="TreeGrafter"/>
</dbReference>
<dbReference type="PANTHER" id="PTHR42924:SF3">
    <property type="entry name" value="POLYMERASE_HISTIDINOL PHOSPHATASE N-TERMINAL DOMAIN-CONTAINING PROTEIN"/>
    <property type="match status" value="1"/>
</dbReference>